<gene>
    <name evidence="2" type="ORF">HYD_3560</name>
</gene>
<organism evidence="2 3">
    <name type="scientific">Candidatus Hydrogenosomobacter endosymbioticus</name>
    <dbReference type="NCBI Taxonomy" id="2558174"/>
    <lineage>
        <taxon>Bacteria</taxon>
        <taxon>Pseudomonadati</taxon>
        <taxon>Pseudomonadota</taxon>
        <taxon>Alphaproteobacteria</taxon>
        <taxon>Holosporales</taxon>
        <taxon>Holosporaceae</taxon>
        <taxon>Candidatus Hydrogenosomobacter</taxon>
    </lineage>
</organism>
<dbReference type="RefSeq" id="WP_236865792.1">
    <property type="nucleotide sequence ID" value="NZ_AP025225.1"/>
</dbReference>
<dbReference type="Proteomes" id="UP001320209">
    <property type="component" value="Chromosome"/>
</dbReference>
<accession>A0ABM7V8X2</accession>
<evidence type="ECO:0000259" key="1">
    <source>
        <dbReference type="Pfam" id="PF01832"/>
    </source>
</evidence>
<keyword evidence="3" id="KW-1185">Reference proteome</keyword>
<dbReference type="InterPro" id="IPR053195">
    <property type="entry name" value="Bax-like"/>
</dbReference>
<feature type="domain" description="Mannosyl-glycoprotein endo-beta-N-acetylglucosamidase-like" evidence="1">
    <location>
        <begin position="141"/>
        <end position="258"/>
    </location>
</feature>
<evidence type="ECO:0000313" key="2">
    <source>
        <dbReference type="EMBL" id="BDB96223.1"/>
    </source>
</evidence>
<dbReference type="EMBL" id="AP025225">
    <property type="protein sequence ID" value="BDB96223.1"/>
    <property type="molecule type" value="Genomic_DNA"/>
</dbReference>
<protein>
    <recommendedName>
        <fullName evidence="1">Mannosyl-glycoprotein endo-beta-N-acetylglucosamidase-like domain-containing protein</fullName>
    </recommendedName>
</protein>
<dbReference type="Gene3D" id="1.10.530.10">
    <property type="match status" value="1"/>
</dbReference>
<name>A0ABM7V8X2_9PROT</name>
<evidence type="ECO:0000313" key="3">
    <source>
        <dbReference type="Proteomes" id="UP001320209"/>
    </source>
</evidence>
<dbReference type="PANTHER" id="PTHR40572">
    <property type="entry name" value="PROTEIN BAX"/>
    <property type="match status" value="1"/>
</dbReference>
<reference evidence="2" key="1">
    <citation type="submission" date="2021-10" db="EMBL/GenBank/DDBJ databases">
        <title>Genome Sequence of The Candidatus Hydrogeosomobacter endosymbioticus, an Intracellular Bacterial Symbiont of the Anaerobic Ciliate GW7.</title>
        <authorList>
            <person name="Shiohama Y."/>
            <person name="Shinzato N."/>
        </authorList>
    </citation>
    <scope>NUCLEOTIDE SEQUENCE [LARGE SCALE GENOMIC DNA]</scope>
    <source>
        <strain evidence="2">200920</strain>
    </source>
</reference>
<dbReference type="Pfam" id="PF01832">
    <property type="entry name" value="Glucosaminidase"/>
    <property type="match status" value="1"/>
</dbReference>
<sequence length="269" mass="30599">MCLYNLNLPMIAVLLVWAVFGCRPVDSVAGFSYCRDSSCGVCESNDRWVCRPIGCRERAIEHLSVPQKWSSIQRAPFAKVVFIKKLLKPICEENHRILYARSVMIRIQNKLRCCQQVTPHERAFAYVLFARYKMSPSMDNITALLKKMDIIPVSLALAQGILESGWGRSCAAVNRNSCFGHMATKSRVRGFSNIEECVVRYMHNLNVNGFYGKMRALRQGMRDRNARITGPGIVSGIQGYSVRGYKYIKELLSLIRSNGLEFFDKELPQ</sequence>
<proteinExistence type="predicted"/>
<dbReference type="InterPro" id="IPR002901">
    <property type="entry name" value="MGlyc_endo_b_GlcNAc-like_dom"/>
</dbReference>
<dbReference type="PANTHER" id="PTHR40572:SF1">
    <property type="entry name" value="PROTEIN BAX"/>
    <property type="match status" value="1"/>
</dbReference>